<feature type="transmembrane region" description="Helical" evidence="10">
    <location>
        <begin position="35"/>
        <end position="54"/>
    </location>
</feature>
<feature type="transmembrane region" description="Helical" evidence="10">
    <location>
        <begin position="478"/>
        <end position="500"/>
    </location>
</feature>
<dbReference type="EMBL" id="RAYQ01000001">
    <property type="protein sequence ID" value="RKI94116.1"/>
    <property type="molecule type" value="Genomic_DNA"/>
</dbReference>
<keyword evidence="6 10" id="KW-1133">Transmembrane helix</keyword>
<dbReference type="PIRSF" id="PIRSF500217">
    <property type="entry name" value="AlgI"/>
    <property type="match status" value="1"/>
</dbReference>
<keyword evidence="5 10" id="KW-0812">Transmembrane</keyword>
<dbReference type="PANTHER" id="PTHR13285:SF23">
    <property type="entry name" value="TEICHOIC ACID D-ALANYLTRANSFERASE"/>
    <property type="match status" value="1"/>
</dbReference>
<dbReference type="PIRSF" id="PIRSF016636">
    <property type="entry name" value="AlgI_DltB"/>
    <property type="match status" value="1"/>
</dbReference>
<accession>A0A3A9B3P9</accession>
<dbReference type="OrthoDB" id="9805788at2"/>
<name>A0A3A9B3P9_9FIRM</name>
<evidence type="ECO:0000256" key="8">
    <source>
        <dbReference type="ARBA" id="ARBA00023315"/>
    </source>
</evidence>
<feature type="transmembrane region" description="Helical" evidence="10">
    <location>
        <begin position="301"/>
        <end position="324"/>
    </location>
</feature>
<dbReference type="Pfam" id="PF03062">
    <property type="entry name" value="MBOAT"/>
    <property type="match status" value="1"/>
</dbReference>
<feature type="transmembrane region" description="Helical" evidence="10">
    <location>
        <begin position="85"/>
        <end position="104"/>
    </location>
</feature>
<keyword evidence="8 9" id="KW-0012">Acyltransferase</keyword>
<keyword evidence="12" id="KW-1185">Reference proteome</keyword>
<evidence type="ECO:0000256" key="1">
    <source>
        <dbReference type="ARBA" id="ARBA00004651"/>
    </source>
</evidence>
<gene>
    <name evidence="11" type="ORF">D7V94_00605</name>
</gene>
<comment type="caution">
    <text evidence="11">The sequence shown here is derived from an EMBL/GenBank/DDBJ whole genome shotgun (WGS) entry which is preliminary data.</text>
</comment>
<keyword evidence="4 9" id="KW-0808">Transferase</keyword>
<evidence type="ECO:0000313" key="12">
    <source>
        <dbReference type="Proteomes" id="UP000280696"/>
    </source>
</evidence>
<feature type="transmembrane region" description="Helical" evidence="10">
    <location>
        <begin position="6"/>
        <end position="23"/>
    </location>
</feature>
<dbReference type="RefSeq" id="WP_120465807.1">
    <property type="nucleotide sequence ID" value="NZ_RAYQ01000001.1"/>
</dbReference>
<keyword evidence="7 9" id="KW-0472">Membrane</keyword>
<evidence type="ECO:0000256" key="3">
    <source>
        <dbReference type="ARBA" id="ARBA00022475"/>
    </source>
</evidence>
<evidence type="ECO:0000256" key="7">
    <source>
        <dbReference type="ARBA" id="ARBA00023136"/>
    </source>
</evidence>
<dbReference type="InterPro" id="IPR004299">
    <property type="entry name" value="MBOAT_fam"/>
</dbReference>
<evidence type="ECO:0000256" key="9">
    <source>
        <dbReference type="PIRNR" id="PIRNR016636"/>
    </source>
</evidence>
<dbReference type="GO" id="GO:0005886">
    <property type="term" value="C:plasma membrane"/>
    <property type="evidence" value="ECO:0007669"/>
    <property type="project" value="UniProtKB-SubCell"/>
</dbReference>
<dbReference type="InterPro" id="IPR028362">
    <property type="entry name" value="AlgI"/>
</dbReference>
<dbReference type="InterPro" id="IPR051085">
    <property type="entry name" value="MB_O-acyltransferase"/>
</dbReference>
<evidence type="ECO:0000313" key="11">
    <source>
        <dbReference type="EMBL" id="RKI94116.1"/>
    </source>
</evidence>
<evidence type="ECO:0000256" key="4">
    <source>
        <dbReference type="ARBA" id="ARBA00022679"/>
    </source>
</evidence>
<feature type="transmembrane region" description="Helical" evidence="10">
    <location>
        <begin position="373"/>
        <end position="392"/>
    </location>
</feature>
<dbReference type="InterPro" id="IPR024194">
    <property type="entry name" value="Ac/AlaTfrase_AlgI/DltB"/>
</dbReference>
<comment type="similarity">
    <text evidence="2 9">Belongs to the membrane-bound acyltransferase family.</text>
</comment>
<keyword evidence="3 9" id="KW-1003">Cell membrane</keyword>
<evidence type="ECO:0000256" key="10">
    <source>
        <dbReference type="SAM" id="Phobius"/>
    </source>
</evidence>
<organism evidence="11 12">
    <name type="scientific">Parablautia intestinalis</name>
    <dbReference type="NCBI Taxonomy" id="2320100"/>
    <lineage>
        <taxon>Bacteria</taxon>
        <taxon>Bacillati</taxon>
        <taxon>Bacillota</taxon>
        <taxon>Clostridia</taxon>
        <taxon>Lachnospirales</taxon>
        <taxon>Lachnospiraceae</taxon>
        <taxon>Parablautia</taxon>
    </lineage>
</organism>
<sequence>MLFNSYDFVFLFFPLVLAGYGFFKKVWQGRLSDAHKVNAANGLLLAASFIFYVWTGLGSLPVLAGSMAVNYGVFLLMKKAEWKKAALAAGLILNLGALIYFKYAGNGADLPLGISFFTFTQVAFLMEAYRGNLNRADILSYGLYVSFFPKIMQGPITLPGEMFPQLEKKDREVSWEKIYRSFYLFVLGLSKKVLLADTFGKAADFGYASLPALNTGDGIIVMLSYTLQLYFDFSGYCNMAMGIAGMLGFDLPVNFDSPYKAGNIIEFWKRWHITLTRFFTKYLYIPLGGNRKGRGRTYCNYLLVFLVSGIWHGVGWQFMVWGLMHGGLYVLTRMWQDRKLAGSKVEKQVQSGPKDALQTGIHRGRLWKMAGRVSGVLLTFLYVNAAWIFFRASSVKEAAVLIKKIVSFQFGRLNWDLAGCFNLDEFWYVIKVLGLDRWQNSHYILLVLMISGGLFVVFFGESALNIAKKAKPGLAGSVVMAVLLVWSILSFSGVSSFLYVNF</sequence>
<dbReference type="AlphaFoldDB" id="A0A3A9B3P9"/>
<dbReference type="GO" id="GO:0042121">
    <property type="term" value="P:alginic acid biosynthetic process"/>
    <property type="evidence" value="ECO:0007669"/>
    <property type="project" value="InterPro"/>
</dbReference>
<reference evidence="11 12" key="1">
    <citation type="submission" date="2018-09" db="EMBL/GenBank/DDBJ databases">
        <title>Murine metabolic-syndrome-specific gut microbial biobank.</title>
        <authorList>
            <person name="Liu C."/>
        </authorList>
    </citation>
    <scope>NUCLEOTIDE SEQUENCE [LARGE SCALE GENOMIC DNA]</scope>
    <source>
        <strain evidence="11 12">0.1xD8-82</strain>
    </source>
</reference>
<feature type="transmembrane region" description="Helical" evidence="10">
    <location>
        <begin position="442"/>
        <end position="466"/>
    </location>
</feature>
<evidence type="ECO:0000256" key="5">
    <source>
        <dbReference type="ARBA" id="ARBA00022692"/>
    </source>
</evidence>
<proteinExistence type="inferred from homology"/>
<comment type="subcellular location">
    <subcellularLocation>
        <location evidence="1">Cell membrane</location>
        <topology evidence="1">Multi-pass membrane protein</topology>
    </subcellularLocation>
</comment>
<dbReference type="Proteomes" id="UP000280696">
    <property type="component" value="Unassembled WGS sequence"/>
</dbReference>
<evidence type="ECO:0000256" key="6">
    <source>
        <dbReference type="ARBA" id="ARBA00022989"/>
    </source>
</evidence>
<dbReference type="GO" id="GO:0016746">
    <property type="term" value="F:acyltransferase activity"/>
    <property type="evidence" value="ECO:0007669"/>
    <property type="project" value="UniProtKB-KW"/>
</dbReference>
<evidence type="ECO:0000256" key="2">
    <source>
        <dbReference type="ARBA" id="ARBA00010323"/>
    </source>
</evidence>
<protein>
    <submittedName>
        <fullName evidence="11">MBOAT family protein</fullName>
    </submittedName>
</protein>
<dbReference type="PANTHER" id="PTHR13285">
    <property type="entry name" value="ACYLTRANSFERASE"/>
    <property type="match status" value="1"/>
</dbReference>